<keyword evidence="3" id="KW-1185">Reference proteome</keyword>
<protein>
    <submittedName>
        <fullName evidence="2">Flagellar operon protein</fullName>
    </submittedName>
</protein>
<dbReference type="AlphaFoldDB" id="U7D920"/>
<feature type="compositionally biased region" description="Polar residues" evidence="1">
    <location>
        <begin position="16"/>
        <end position="25"/>
    </location>
</feature>
<accession>U7D920</accession>
<name>U7D920_9BACT</name>
<comment type="caution">
    <text evidence="2">The sequence shown here is derived from an EMBL/GenBank/DDBJ whole genome shotgun (WGS) entry which is preliminary data.</text>
</comment>
<feature type="region of interest" description="Disordered" evidence="1">
    <location>
        <begin position="1"/>
        <end position="25"/>
    </location>
</feature>
<dbReference type="OrthoDB" id="165650at2"/>
<dbReference type="Proteomes" id="UP000017148">
    <property type="component" value="Unassembled WGS sequence"/>
</dbReference>
<organism evidence="2 3">
    <name type="scientific">Chitinivibrio alkaliphilus ACht1</name>
    <dbReference type="NCBI Taxonomy" id="1313304"/>
    <lineage>
        <taxon>Bacteria</taxon>
        <taxon>Pseudomonadati</taxon>
        <taxon>Fibrobacterota</taxon>
        <taxon>Chitinivibrionia</taxon>
        <taxon>Chitinivibrionales</taxon>
        <taxon>Chitinivibrionaceae</taxon>
        <taxon>Chitinivibrio</taxon>
    </lineage>
</organism>
<sequence>METPGVGSPRRIDPPQGQNIQSRITQYRDTGVTFGDLLKDKVTPQELKFSAHAENRIKSRNIPMNEEVQEKLNRAAQKVAEKGGKDALLLMKDSAFIVNVKNRTVVTAMDSAMMNEDVFTNIDSAAFAE</sequence>
<evidence type="ECO:0000313" key="2">
    <source>
        <dbReference type="EMBL" id="ERP32081.1"/>
    </source>
</evidence>
<evidence type="ECO:0000313" key="3">
    <source>
        <dbReference type="Proteomes" id="UP000017148"/>
    </source>
</evidence>
<dbReference type="NCBIfam" id="TIGR02530">
    <property type="entry name" value="flg_new"/>
    <property type="match status" value="1"/>
</dbReference>
<keyword evidence="2" id="KW-0282">Flagellum</keyword>
<dbReference type="RefSeq" id="WP_022636556.1">
    <property type="nucleotide sequence ID" value="NZ_ASJR01000007.1"/>
</dbReference>
<keyword evidence="2" id="KW-0966">Cell projection</keyword>
<dbReference type="PATRIC" id="fig|1313304.3.peg.1019"/>
<reference evidence="2 3" key="1">
    <citation type="journal article" date="2013" name="Environ. Microbiol.">
        <title>Genome analysis of Chitinivibrio alkaliphilus gen. nov., sp. nov., a novel extremely haloalkaliphilic anaerobic chitinolytic bacterium from the candidate phylum Termite Group 3.</title>
        <authorList>
            <person name="Sorokin D.Y."/>
            <person name="Gumerov V.M."/>
            <person name="Rakitin A.L."/>
            <person name="Beletsky A.V."/>
            <person name="Damste J.S."/>
            <person name="Muyzer G."/>
            <person name="Mardanov A.V."/>
            <person name="Ravin N.V."/>
        </authorList>
    </citation>
    <scope>NUCLEOTIDE SEQUENCE [LARGE SCALE GENOMIC DNA]</scope>
    <source>
        <strain evidence="2 3">ACht1</strain>
    </source>
</reference>
<gene>
    <name evidence="2" type="ORF">CALK_1068</name>
</gene>
<proteinExistence type="predicted"/>
<dbReference type="Pfam" id="PF12611">
    <property type="entry name" value="Flagellar_put"/>
    <property type="match status" value="1"/>
</dbReference>
<dbReference type="STRING" id="1313304.CALK_1068"/>
<keyword evidence="2" id="KW-0969">Cilium</keyword>
<dbReference type="EMBL" id="ASJR01000007">
    <property type="protein sequence ID" value="ERP32081.1"/>
    <property type="molecule type" value="Genomic_DNA"/>
</dbReference>
<dbReference type="InterPro" id="IPR013367">
    <property type="entry name" value="Flagellar_put"/>
</dbReference>
<evidence type="ECO:0000256" key="1">
    <source>
        <dbReference type="SAM" id="MobiDB-lite"/>
    </source>
</evidence>